<comment type="subcellular location">
    <subcellularLocation>
        <location evidence="1">Periplasm</location>
    </subcellularLocation>
</comment>
<dbReference type="Pfam" id="PF07940">
    <property type="entry name" value="Hepar_II_III_C"/>
    <property type="match status" value="1"/>
</dbReference>
<accession>A0A2H1KPL4</accession>
<dbReference type="InterPro" id="IPR012480">
    <property type="entry name" value="Hepar_II_III_C"/>
</dbReference>
<organism evidence="6 7">
    <name type="scientific">Brevibacterium aurantiacum</name>
    <dbReference type="NCBI Taxonomy" id="273384"/>
    <lineage>
        <taxon>Bacteria</taxon>
        <taxon>Bacillati</taxon>
        <taxon>Actinomycetota</taxon>
        <taxon>Actinomycetes</taxon>
        <taxon>Micrococcales</taxon>
        <taxon>Brevibacteriaceae</taxon>
        <taxon>Brevibacterium</taxon>
    </lineage>
</organism>
<dbReference type="InterPro" id="IPR008929">
    <property type="entry name" value="Chondroitin_lyas"/>
</dbReference>
<dbReference type="Gene3D" id="1.50.10.100">
    <property type="entry name" value="Chondroitin AC/alginate lyase"/>
    <property type="match status" value="1"/>
</dbReference>
<evidence type="ECO:0000313" key="7">
    <source>
        <dbReference type="Proteomes" id="UP000234327"/>
    </source>
</evidence>
<dbReference type="Gene3D" id="2.70.98.70">
    <property type="match status" value="1"/>
</dbReference>
<protein>
    <submittedName>
        <fullName evidence="6">Heparinase II/III-like protein</fullName>
    </submittedName>
</protein>
<evidence type="ECO:0000313" key="6">
    <source>
        <dbReference type="EMBL" id="SMY01676.1"/>
    </source>
</evidence>
<evidence type="ECO:0000256" key="3">
    <source>
        <dbReference type="ARBA" id="ARBA00022764"/>
    </source>
</evidence>
<keyword evidence="2" id="KW-0732">Signal</keyword>
<dbReference type="PANTHER" id="PTHR39210:SF1">
    <property type="entry name" value="HEPARIN-SULFATE LYASE"/>
    <property type="match status" value="1"/>
</dbReference>
<dbReference type="EMBL" id="FXYZ01000028">
    <property type="protein sequence ID" value="SMY01676.1"/>
    <property type="molecule type" value="Genomic_DNA"/>
</dbReference>
<evidence type="ECO:0000256" key="1">
    <source>
        <dbReference type="ARBA" id="ARBA00004418"/>
    </source>
</evidence>
<keyword evidence="4" id="KW-0456">Lyase</keyword>
<dbReference type="PANTHER" id="PTHR39210">
    <property type="entry name" value="HEPARIN-SULFATE LYASE"/>
    <property type="match status" value="1"/>
</dbReference>
<dbReference type="AlphaFoldDB" id="A0A2H1KPL4"/>
<evidence type="ECO:0000256" key="2">
    <source>
        <dbReference type="ARBA" id="ARBA00022729"/>
    </source>
</evidence>
<keyword evidence="3" id="KW-0574">Periplasm</keyword>
<dbReference type="GO" id="GO:0016829">
    <property type="term" value="F:lyase activity"/>
    <property type="evidence" value="ECO:0007669"/>
    <property type="project" value="UniProtKB-KW"/>
</dbReference>
<evidence type="ECO:0000256" key="4">
    <source>
        <dbReference type="ARBA" id="ARBA00023239"/>
    </source>
</evidence>
<evidence type="ECO:0000259" key="5">
    <source>
        <dbReference type="Pfam" id="PF07940"/>
    </source>
</evidence>
<dbReference type="Proteomes" id="UP000234327">
    <property type="component" value="Unassembled WGS sequence"/>
</dbReference>
<dbReference type="GO" id="GO:0042597">
    <property type="term" value="C:periplasmic space"/>
    <property type="evidence" value="ECO:0007669"/>
    <property type="project" value="UniProtKB-SubCell"/>
</dbReference>
<gene>
    <name evidence="6" type="ORF">BAURA63_03567</name>
</gene>
<reference evidence="6 7" key="1">
    <citation type="submission" date="2017-03" db="EMBL/GenBank/DDBJ databases">
        <authorList>
            <person name="Afonso C.L."/>
            <person name="Miller P.J."/>
            <person name="Scott M.A."/>
            <person name="Spackman E."/>
            <person name="Goraichik I."/>
            <person name="Dimitrov K.M."/>
            <person name="Suarez D.L."/>
            <person name="Swayne D.E."/>
        </authorList>
    </citation>
    <scope>NUCLEOTIDE SEQUENCE [LARGE SCALE GENOMIC DNA]</scope>
    <source>
        <strain evidence="7">6(3)</strain>
    </source>
</reference>
<sequence>MEFASRTAELVSDPDFYGGLNNHGMFQDIALLAWSVLIAPENEALGTRAWELATERLHAYFSTCFTSEGVHVENTPTYHVMVARYLPILEGLFARAGSTTAKLYSELLPGAVDYAVHCVTPEGIYPPVSDTHRRRLDTPQNLKTFQSNEFEFAASAGARGTPPAARTVAFPESGYAMTRSAWGNSNATFVHFTCAYNADYHKHSDEQSVYLRSGGRDLLCEAGPYGYNWRDPFTKYAYSSAAHNSLLVGGAGLPRTEQPHARNDAVPALNQLEIDCGEGDLLDVTGTTRRYNGRVWRRHLRVAHGERAEDSRLTIGDSIQSCVGAEKLRFLWHIGAGLRADLRTEGVEVFDCETKVMEIEFRAEVKLAVRLLEGAEEPTIQGWHFPDFGRRVPAPVIIVEARAADILLTTEVRLSGFVWSRQSSGSALVPAETPGKVCLGGQPISTWGSPGTSKQSVLILSGYAEDAHRIRFAENMAKTEHEVCHIANIAALNHSEQESAELTLEQSVSIESAFDKIVRTVVDHIRSRAIGGVKVTVATVGAGFYPGAVGALENDAPLIVLDPVLPRTGHDLQTWDPANRVQNLVEDRPNAQVELLVSHENVAGDDRMARMLLGPNLRTYPVTSGLLRADVEDAFSGMLLNALDVASGSAMKYLALYDRRAGVFIVEVPDAGEVEVSVRVFRGREEVLTMPYTVGTSHRLPYSGATGPHRLRIHIRGPKLSEAAAFTTRAIRVR</sequence>
<dbReference type="SUPFAM" id="SSF48230">
    <property type="entry name" value="Chondroitin AC/alginate lyase"/>
    <property type="match status" value="1"/>
</dbReference>
<feature type="domain" description="Heparinase II/III-like C-terminal" evidence="5">
    <location>
        <begin position="165"/>
        <end position="403"/>
    </location>
</feature>
<name>A0A2H1KPL4_BREAU</name>
<proteinExistence type="predicted"/>